<evidence type="ECO:0000256" key="1">
    <source>
        <dbReference type="SAM" id="MobiDB-lite"/>
    </source>
</evidence>
<dbReference type="AlphaFoldDB" id="A0AA36H2H2"/>
<reference evidence="2" key="1">
    <citation type="submission" date="2023-07" db="EMBL/GenBank/DDBJ databases">
        <authorList>
            <consortium name="CYATHOMIX"/>
        </authorList>
    </citation>
    <scope>NUCLEOTIDE SEQUENCE</scope>
    <source>
        <strain evidence="2">N/A</strain>
    </source>
</reference>
<gene>
    <name evidence="2" type="ORF">CYNAS_LOCUS14786</name>
</gene>
<sequence>MYLICSDTQLRDELLQKLALSENERKNKVFSTFTILPSPGDIAVLVADINDENLRSVIRYLLANAEKKLGLAVVKRKWSDNDSELLDEAIQAEYSRAHEENQKAAQKVSRLPSGSWKNDRIEQLRAWQDFPTLNYATFSLGDDIKKNLESFFGGSVQISLNDNNEDSVSSKPPVLHWTPLPLDSEIQVLIRITFYVAGPDNATFTDIRKSLHGLSNFTHEWKAGILLIDDPVRLHVERTSPTQIEIAARLCVDELEEDQMASPSKLLWPYIAVALRNALQHLNEHRYLQYSLELIPYGATFFDPPVHARVFDLSQFMGTACAYNKVAFRYDEKLCNVHLDTLLSGQPFKSLQELLALEKPQTKQSQNGHIEAQNHSRPESKKSSNAGLNVSHNRGRRVSFGSIKLMDEGNSTVKGVDDYVDAMLKHTIDHLVL</sequence>
<evidence type="ECO:0000313" key="3">
    <source>
        <dbReference type="Proteomes" id="UP001176961"/>
    </source>
</evidence>
<name>A0AA36H2H2_CYLNA</name>
<dbReference type="Proteomes" id="UP001176961">
    <property type="component" value="Unassembled WGS sequence"/>
</dbReference>
<dbReference type="EMBL" id="CATQJL010000305">
    <property type="protein sequence ID" value="CAJ0602803.1"/>
    <property type="molecule type" value="Genomic_DNA"/>
</dbReference>
<evidence type="ECO:0000313" key="2">
    <source>
        <dbReference type="EMBL" id="CAJ0602803.1"/>
    </source>
</evidence>
<protein>
    <submittedName>
        <fullName evidence="2">Uncharacterized protein</fullName>
    </submittedName>
</protein>
<feature type="region of interest" description="Disordered" evidence="1">
    <location>
        <begin position="360"/>
        <end position="392"/>
    </location>
</feature>
<feature type="compositionally biased region" description="Basic and acidic residues" evidence="1">
    <location>
        <begin position="372"/>
        <end position="382"/>
    </location>
</feature>
<feature type="compositionally biased region" description="Polar residues" evidence="1">
    <location>
        <begin position="383"/>
        <end position="392"/>
    </location>
</feature>
<comment type="caution">
    <text evidence="2">The sequence shown here is derived from an EMBL/GenBank/DDBJ whole genome shotgun (WGS) entry which is preliminary data.</text>
</comment>
<accession>A0AA36H2H2</accession>
<keyword evidence="3" id="KW-1185">Reference proteome</keyword>
<proteinExistence type="predicted"/>
<organism evidence="2 3">
    <name type="scientific">Cylicocyclus nassatus</name>
    <name type="common">Nematode worm</name>
    <dbReference type="NCBI Taxonomy" id="53992"/>
    <lineage>
        <taxon>Eukaryota</taxon>
        <taxon>Metazoa</taxon>
        <taxon>Ecdysozoa</taxon>
        <taxon>Nematoda</taxon>
        <taxon>Chromadorea</taxon>
        <taxon>Rhabditida</taxon>
        <taxon>Rhabditina</taxon>
        <taxon>Rhabditomorpha</taxon>
        <taxon>Strongyloidea</taxon>
        <taxon>Strongylidae</taxon>
        <taxon>Cylicocyclus</taxon>
    </lineage>
</organism>